<dbReference type="InterPro" id="IPR002318">
    <property type="entry name" value="Ala-tRNA-lgiase_IIc"/>
</dbReference>
<protein>
    <recommendedName>
        <fullName evidence="11">Alanine--tRNA ligase</fullName>
        <ecNumber evidence="11">6.1.1.7</ecNumber>
    </recommendedName>
    <alternativeName>
        <fullName evidence="11">Alanyl-tRNA synthetase</fullName>
        <shortName evidence="11">AlaRS</shortName>
    </alternativeName>
</protein>
<dbReference type="InterPro" id="IPR009000">
    <property type="entry name" value="Transl_B-barrel_sf"/>
</dbReference>
<dbReference type="SUPFAM" id="SSF55681">
    <property type="entry name" value="Class II aaRS and biotin synthetases"/>
    <property type="match status" value="1"/>
</dbReference>
<dbReference type="Pfam" id="PF02272">
    <property type="entry name" value="DHHA1"/>
    <property type="match status" value="1"/>
</dbReference>
<comment type="domain">
    <text evidence="11">Consists of three domains; the N-terminal catalytic domain, the editing domain and the C-terminal C-Ala domain. The editing domain removes incorrectly charged amino acids, while the C-Ala domain, along with tRNA(Ala), serves as a bridge to cooperatively bring together the editing and aminoacylation centers thus stimulating deacylation of misacylated tRNAs.</text>
</comment>
<dbReference type="PANTHER" id="PTHR11777">
    <property type="entry name" value="ALANYL-TRNA SYNTHETASE"/>
    <property type="match status" value="1"/>
</dbReference>
<keyword evidence="6 11" id="KW-0862">Zinc</keyword>
<evidence type="ECO:0000256" key="10">
    <source>
        <dbReference type="ARBA" id="ARBA00023146"/>
    </source>
</evidence>
<comment type="cofactor">
    <cofactor evidence="11">
        <name>Zn(2+)</name>
        <dbReference type="ChEBI" id="CHEBI:29105"/>
    </cofactor>
    <text evidence="11">Binds 1 zinc ion per subunit.</text>
</comment>
<sequence length="855" mass="94799">MDIRQSFLDFFQSKGHTLNASSPLVPIDDDGTLMFVNAGMVPFKSIFTGDAPIPNPPRATSSQTCIRAGGKHNDLDNVGYTARHHTLFEMLGNFSFGDYFKEEVMAYAWEFITSEKYLNLPTEKLWVTVHEDDDEAYALWQKHISKDRIMKFDDKENFWAMGDTGACGPCSEIFYDQGEEHFNGSEDHMGGEGDRFLEIWNLVFMQYDRSEDGTLTPLPKPSIDTGMGFERVAAIKEGVLNNYHSTLFMPFIDQISELVGTKYDYDASNSASYRVIADHLRSCSFLLAQGVNFDKEGRGYVLRRIMRRAIRHGYLLGLREPFMYKMVDTLVKVMGDQYTYLGERAESIKASMKLEEERFFKTIEDGIKLFNTELKNTTDMFNGEVAFKLNDTYGFPLDLTEDMLREKNIKLDLDAFHAKLDAQKAQSKAGWKGTGEAAATGDFKTLKERFGVNEFVGYTETSNNTKVLALLDENFKKVQELNGKGWVYLAETPFYAESGGQTGDTGILDFNGAKATVKVLDTKKFMEMNLSEVEGSIQVGDAVEALVHNTRVEIERHHSATHLLHAGLRELLGEHIAQAGSLNDDKRLRFDFSHPQAMTAEELAQVEAWVNDKISGNAAGVTRIMTVDDAKEAGAMALFGEKYGNEVRVVNFGEASIELCGGTHVNNTSEIGLFMITKESGVSAGVRRIEAVCSKAALAEVQALRETLTEVKTELKNQNPMAGINKLKEEVKTLKTELKTALSSTKKELTASEINGATVIVDVVEAGDIKELIDEAKNKYPNIAIMLFQKKGEKVLIACGSKETKVKAGNWIKEIAPVLGGGGGGRPDFAQAGGKDASKIADAKEKALAYLAENL</sequence>
<dbReference type="PRINTS" id="PR00980">
    <property type="entry name" value="TRNASYNTHALA"/>
</dbReference>
<evidence type="ECO:0000259" key="13">
    <source>
        <dbReference type="PROSITE" id="PS50860"/>
    </source>
</evidence>
<name>A0A6S6SY16_9BACT</name>
<keyword evidence="3 11" id="KW-0436">Ligase</keyword>
<organism evidence="14">
    <name type="scientific">uncultured Sulfurovum sp</name>
    <dbReference type="NCBI Taxonomy" id="269237"/>
    <lineage>
        <taxon>Bacteria</taxon>
        <taxon>Pseudomonadati</taxon>
        <taxon>Campylobacterota</taxon>
        <taxon>Epsilonproteobacteria</taxon>
        <taxon>Campylobacterales</taxon>
        <taxon>Sulfurovaceae</taxon>
        <taxon>Sulfurovum</taxon>
        <taxon>environmental samples</taxon>
    </lineage>
</organism>
<dbReference type="InterPro" id="IPR023033">
    <property type="entry name" value="Ala_tRNA_ligase_euk/bac"/>
</dbReference>
<dbReference type="GO" id="GO:0005829">
    <property type="term" value="C:cytosol"/>
    <property type="evidence" value="ECO:0007669"/>
    <property type="project" value="TreeGrafter"/>
</dbReference>
<feature type="binding site" evidence="11">
    <location>
        <position position="558"/>
    </location>
    <ligand>
        <name>Zn(2+)</name>
        <dbReference type="ChEBI" id="CHEBI:29105"/>
    </ligand>
</feature>
<dbReference type="InterPro" id="IPR018164">
    <property type="entry name" value="Ala-tRNA-synth_IIc_N"/>
</dbReference>
<dbReference type="Gene3D" id="3.30.930.10">
    <property type="entry name" value="Bira Bifunctional Protein, Domain 2"/>
    <property type="match status" value="1"/>
</dbReference>
<comment type="catalytic activity">
    <reaction evidence="11">
        <text>tRNA(Ala) + L-alanine + ATP = L-alanyl-tRNA(Ala) + AMP + diphosphate</text>
        <dbReference type="Rhea" id="RHEA:12540"/>
        <dbReference type="Rhea" id="RHEA-COMP:9657"/>
        <dbReference type="Rhea" id="RHEA-COMP:9923"/>
        <dbReference type="ChEBI" id="CHEBI:30616"/>
        <dbReference type="ChEBI" id="CHEBI:33019"/>
        <dbReference type="ChEBI" id="CHEBI:57972"/>
        <dbReference type="ChEBI" id="CHEBI:78442"/>
        <dbReference type="ChEBI" id="CHEBI:78497"/>
        <dbReference type="ChEBI" id="CHEBI:456215"/>
        <dbReference type="EC" id="6.1.1.7"/>
    </reaction>
</comment>
<dbReference type="FunFam" id="3.30.980.10:FF:000004">
    <property type="entry name" value="Alanine--tRNA ligase, cytoplasmic"/>
    <property type="match status" value="1"/>
</dbReference>
<accession>A0A6S6SY16</accession>
<dbReference type="InterPro" id="IPR018163">
    <property type="entry name" value="Thr/Ala-tRNA-synth_IIc_edit"/>
</dbReference>
<feature type="binding site" evidence="11">
    <location>
        <position position="562"/>
    </location>
    <ligand>
        <name>Zn(2+)</name>
        <dbReference type="ChEBI" id="CHEBI:29105"/>
    </ligand>
</feature>
<dbReference type="InterPro" id="IPR018162">
    <property type="entry name" value="Ala-tRNA-ligase_IIc_anticod-bd"/>
</dbReference>
<feature type="binding site" evidence="11">
    <location>
        <position position="664"/>
    </location>
    <ligand>
        <name>Zn(2+)</name>
        <dbReference type="ChEBI" id="CHEBI:29105"/>
    </ligand>
</feature>
<reference evidence="14" key="1">
    <citation type="submission" date="2020-01" db="EMBL/GenBank/DDBJ databases">
        <authorList>
            <person name="Meier V. D."/>
            <person name="Meier V D."/>
        </authorList>
    </citation>
    <scope>NUCLEOTIDE SEQUENCE</scope>
    <source>
        <strain evidence="14">HLG_WM_MAG_03</strain>
    </source>
</reference>
<dbReference type="InterPro" id="IPR012947">
    <property type="entry name" value="tRNA_SAD"/>
</dbReference>
<evidence type="ECO:0000256" key="9">
    <source>
        <dbReference type="ARBA" id="ARBA00022917"/>
    </source>
</evidence>
<keyword evidence="12" id="KW-0175">Coiled coil</keyword>
<evidence type="ECO:0000256" key="3">
    <source>
        <dbReference type="ARBA" id="ARBA00022598"/>
    </source>
</evidence>
<dbReference type="FunFam" id="3.30.930.10:FF:000004">
    <property type="entry name" value="Alanine--tRNA ligase"/>
    <property type="match status" value="1"/>
</dbReference>
<dbReference type="Gene3D" id="3.30.54.20">
    <property type="match status" value="1"/>
</dbReference>
<keyword evidence="2 11" id="KW-0820">tRNA-binding</keyword>
<keyword evidence="7 11" id="KW-0067">ATP-binding</keyword>
<keyword evidence="5 11" id="KW-0547">Nucleotide-binding</keyword>
<dbReference type="InterPro" id="IPR045864">
    <property type="entry name" value="aa-tRNA-synth_II/BPL/LPL"/>
</dbReference>
<dbReference type="GO" id="GO:0006419">
    <property type="term" value="P:alanyl-tRNA aminoacylation"/>
    <property type="evidence" value="ECO:0007669"/>
    <property type="project" value="UniProtKB-UniRule"/>
</dbReference>
<dbReference type="SUPFAM" id="SSF50447">
    <property type="entry name" value="Translation proteins"/>
    <property type="match status" value="1"/>
</dbReference>
<dbReference type="GO" id="GO:0005524">
    <property type="term" value="F:ATP binding"/>
    <property type="evidence" value="ECO:0007669"/>
    <property type="project" value="UniProtKB-UniRule"/>
</dbReference>
<dbReference type="SUPFAM" id="SSF101353">
    <property type="entry name" value="Putative anticodon-binding domain of alanyl-tRNA synthetase (AlaRS)"/>
    <property type="match status" value="1"/>
</dbReference>
<dbReference type="Gene3D" id="2.40.30.130">
    <property type="match status" value="1"/>
</dbReference>
<keyword evidence="8 11" id="KW-0694">RNA-binding</keyword>
<dbReference type="InterPro" id="IPR003156">
    <property type="entry name" value="DHHA1_dom"/>
</dbReference>
<keyword evidence="4 11" id="KW-0479">Metal-binding</keyword>
<dbReference type="EC" id="6.1.1.7" evidence="11"/>
<dbReference type="EMBL" id="CACVAR010000254">
    <property type="protein sequence ID" value="CAA6815610.1"/>
    <property type="molecule type" value="Genomic_DNA"/>
</dbReference>
<evidence type="ECO:0000256" key="7">
    <source>
        <dbReference type="ARBA" id="ARBA00022840"/>
    </source>
</evidence>
<dbReference type="Gene3D" id="3.10.310.40">
    <property type="match status" value="1"/>
</dbReference>
<dbReference type="GO" id="GO:0004813">
    <property type="term" value="F:alanine-tRNA ligase activity"/>
    <property type="evidence" value="ECO:0007669"/>
    <property type="project" value="UniProtKB-UniRule"/>
</dbReference>
<dbReference type="FunFam" id="3.30.54.20:FF:000001">
    <property type="entry name" value="Alanine--tRNA ligase"/>
    <property type="match status" value="1"/>
</dbReference>
<evidence type="ECO:0000256" key="11">
    <source>
        <dbReference type="HAMAP-Rule" id="MF_00036"/>
    </source>
</evidence>
<evidence type="ECO:0000256" key="1">
    <source>
        <dbReference type="ARBA" id="ARBA00008226"/>
    </source>
</evidence>
<dbReference type="PANTHER" id="PTHR11777:SF9">
    <property type="entry name" value="ALANINE--TRNA LIGASE, CYTOPLASMIC"/>
    <property type="match status" value="1"/>
</dbReference>
<dbReference type="Pfam" id="PF07973">
    <property type="entry name" value="tRNA_SAD"/>
    <property type="match status" value="1"/>
</dbReference>
<dbReference type="AlphaFoldDB" id="A0A6S6SY16"/>
<dbReference type="GO" id="GO:0045892">
    <property type="term" value="P:negative regulation of DNA-templated transcription"/>
    <property type="evidence" value="ECO:0007669"/>
    <property type="project" value="TreeGrafter"/>
</dbReference>
<dbReference type="NCBIfam" id="TIGR00344">
    <property type="entry name" value="alaS"/>
    <property type="match status" value="1"/>
</dbReference>
<proteinExistence type="inferred from homology"/>
<dbReference type="SUPFAM" id="SSF55186">
    <property type="entry name" value="ThrRS/AlaRS common domain"/>
    <property type="match status" value="1"/>
</dbReference>
<evidence type="ECO:0000313" key="14">
    <source>
        <dbReference type="EMBL" id="CAA6815610.1"/>
    </source>
</evidence>
<keyword evidence="9 11" id="KW-0648">Protein biosynthesis</keyword>
<evidence type="ECO:0000256" key="5">
    <source>
        <dbReference type="ARBA" id="ARBA00022741"/>
    </source>
</evidence>
<evidence type="ECO:0000256" key="2">
    <source>
        <dbReference type="ARBA" id="ARBA00022555"/>
    </source>
</evidence>
<evidence type="ECO:0000256" key="6">
    <source>
        <dbReference type="ARBA" id="ARBA00022833"/>
    </source>
</evidence>
<feature type="coiled-coil region" evidence="12">
    <location>
        <begin position="694"/>
        <end position="744"/>
    </location>
</feature>
<dbReference type="GO" id="GO:0000049">
    <property type="term" value="F:tRNA binding"/>
    <property type="evidence" value="ECO:0007669"/>
    <property type="project" value="UniProtKB-KW"/>
</dbReference>
<feature type="binding site" evidence="11">
    <location>
        <position position="660"/>
    </location>
    <ligand>
        <name>Zn(2+)</name>
        <dbReference type="ChEBI" id="CHEBI:29105"/>
    </ligand>
</feature>
<comment type="function">
    <text evidence="11">Catalyzes the attachment of alanine to tRNA(Ala) in a two-step reaction: alanine is first activated by ATP to form Ala-AMP and then transferred to the acceptor end of tRNA(Ala). Also edits incorrectly charged Ser-tRNA(Ala) and Gly-tRNA(Ala) via its editing domain.</text>
</comment>
<keyword evidence="10 11" id="KW-0030">Aminoacyl-tRNA synthetase</keyword>
<dbReference type="InterPro" id="IPR018165">
    <property type="entry name" value="Ala-tRNA-synth_IIc_core"/>
</dbReference>
<keyword evidence="11" id="KW-0963">Cytoplasm</keyword>
<feature type="domain" description="Alanyl-transfer RNA synthetases family profile" evidence="13">
    <location>
        <begin position="1"/>
        <end position="703"/>
    </location>
</feature>
<comment type="similarity">
    <text evidence="1 11">Belongs to the class-II aminoacyl-tRNA synthetase family.</text>
</comment>
<dbReference type="CDD" id="cd00673">
    <property type="entry name" value="AlaRS_core"/>
    <property type="match status" value="1"/>
</dbReference>
<comment type="subcellular location">
    <subcellularLocation>
        <location evidence="11">Cytoplasm</location>
    </subcellularLocation>
</comment>
<dbReference type="SMART" id="SM00863">
    <property type="entry name" value="tRNA_SAD"/>
    <property type="match status" value="1"/>
</dbReference>
<dbReference type="FunFam" id="3.10.310.40:FF:000001">
    <property type="entry name" value="Alanine--tRNA ligase"/>
    <property type="match status" value="1"/>
</dbReference>
<dbReference type="InterPro" id="IPR050058">
    <property type="entry name" value="Ala-tRNA_ligase"/>
</dbReference>
<dbReference type="PROSITE" id="PS50860">
    <property type="entry name" value="AA_TRNA_LIGASE_II_ALA"/>
    <property type="match status" value="1"/>
</dbReference>
<dbReference type="GO" id="GO:0002161">
    <property type="term" value="F:aminoacyl-tRNA deacylase activity"/>
    <property type="evidence" value="ECO:0007669"/>
    <property type="project" value="TreeGrafter"/>
</dbReference>
<dbReference type="Gene3D" id="3.30.980.10">
    <property type="entry name" value="Threonyl-trna Synthetase, Chain A, domain 2"/>
    <property type="match status" value="1"/>
</dbReference>
<evidence type="ECO:0000256" key="4">
    <source>
        <dbReference type="ARBA" id="ARBA00022723"/>
    </source>
</evidence>
<evidence type="ECO:0000256" key="12">
    <source>
        <dbReference type="SAM" id="Coils"/>
    </source>
</evidence>
<dbReference type="Pfam" id="PF01411">
    <property type="entry name" value="tRNA-synt_2c"/>
    <property type="match status" value="1"/>
</dbReference>
<dbReference type="HAMAP" id="MF_00036_B">
    <property type="entry name" value="Ala_tRNA_synth_B"/>
    <property type="match status" value="1"/>
</dbReference>
<dbReference type="GO" id="GO:0008270">
    <property type="term" value="F:zinc ion binding"/>
    <property type="evidence" value="ECO:0007669"/>
    <property type="project" value="UniProtKB-UniRule"/>
</dbReference>
<evidence type="ECO:0000256" key="8">
    <source>
        <dbReference type="ARBA" id="ARBA00022884"/>
    </source>
</evidence>
<gene>
    <name evidence="11" type="primary">alaS</name>
    <name evidence="14" type="ORF">HELGO_WM46414</name>
</gene>